<accession>A0A6J6F048</accession>
<organism evidence="1">
    <name type="scientific">freshwater metagenome</name>
    <dbReference type="NCBI Taxonomy" id="449393"/>
    <lineage>
        <taxon>unclassified sequences</taxon>
        <taxon>metagenomes</taxon>
        <taxon>ecological metagenomes</taxon>
    </lineage>
</organism>
<proteinExistence type="predicted"/>
<dbReference type="AlphaFoldDB" id="A0A6J6F048"/>
<reference evidence="1" key="1">
    <citation type="submission" date="2020-05" db="EMBL/GenBank/DDBJ databases">
        <authorList>
            <person name="Chiriac C."/>
            <person name="Salcher M."/>
            <person name="Ghai R."/>
            <person name="Kavagutti S V."/>
        </authorList>
    </citation>
    <scope>NUCLEOTIDE SEQUENCE</scope>
</reference>
<gene>
    <name evidence="1" type="ORF">UFOPK1722_01041</name>
</gene>
<name>A0A6J6F048_9ZZZZ</name>
<sequence>MNVAELIDILRDFDPETIVEMAIVAPVSADADEITVDQFEVEGVMLRDPADSDGEQVVWLIGGDSNDVEEFIDAMESVAGAVQTNHQAEVIDLERAHTARR</sequence>
<dbReference type="EMBL" id="CAEZTS010000084">
    <property type="protein sequence ID" value="CAB4581055.1"/>
    <property type="molecule type" value="Genomic_DNA"/>
</dbReference>
<protein>
    <submittedName>
        <fullName evidence="1">Unannotated protein</fullName>
    </submittedName>
</protein>
<evidence type="ECO:0000313" key="1">
    <source>
        <dbReference type="EMBL" id="CAB4581055.1"/>
    </source>
</evidence>